<dbReference type="RefSeq" id="WP_202092606.1">
    <property type="nucleotide sequence ID" value="NZ_CP061035.1"/>
</dbReference>
<dbReference type="InterPro" id="IPR032708">
    <property type="entry name" value="McjB_C"/>
</dbReference>
<protein>
    <submittedName>
        <fullName evidence="2">Lasso peptide biosynthesis B2 protein</fullName>
    </submittedName>
</protein>
<organism evidence="2 3">
    <name type="scientific">Sphingomonas aliaeris</name>
    <dbReference type="NCBI Taxonomy" id="2759526"/>
    <lineage>
        <taxon>Bacteria</taxon>
        <taxon>Pseudomonadati</taxon>
        <taxon>Pseudomonadota</taxon>
        <taxon>Alphaproteobacteria</taxon>
        <taxon>Sphingomonadales</taxon>
        <taxon>Sphingomonadaceae</taxon>
        <taxon>Sphingomonas</taxon>
    </lineage>
</organism>
<feature type="domain" description="Microcin J25-processing protein McjB C-terminal" evidence="1">
    <location>
        <begin position="65"/>
        <end position="146"/>
    </location>
</feature>
<dbReference type="InterPro" id="IPR053521">
    <property type="entry name" value="McjB-like"/>
</dbReference>
<dbReference type="NCBIfam" id="NF033537">
    <property type="entry name" value="lasso_biosyn_B2"/>
    <property type="match status" value="1"/>
</dbReference>
<reference evidence="3" key="1">
    <citation type="submission" date="2020-09" db="EMBL/GenBank/DDBJ databases">
        <title>Sphingomonas sp., a new species isolated from pork steak.</title>
        <authorList>
            <person name="Heidler von Heilborn D."/>
        </authorList>
    </citation>
    <scope>NUCLEOTIDE SEQUENCE [LARGE SCALE GENOMIC DNA]</scope>
</reference>
<name>A0A974S3T2_9SPHN</name>
<keyword evidence="3" id="KW-1185">Reference proteome</keyword>
<sequence length="158" mass="16748">MARSRSTLDKLGTLSRVGLRRQALVAEAIAAMLRARVVVLVRPFPKVSKRFGEFVPPSDSRVFAHGAGATPEQARIAKDIGWAVAAAAPFMPFRSVCLQQAMAAHAMLRRRGISSVMHFGAGKGGVKPIDAHAWLDAAGVKVTGYPVSPGLAELGCFV</sequence>
<dbReference type="Proteomes" id="UP000595894">
    <property type="component" value="Chromosome"/>
</dbReference>
<evidence type="ECO:0000259" key="1">
    <source>
        <dbReference type="Pfam" id="PF13471"/>
    </source>
</evidence>
<evidence type="ECO:0000313" key="2">
    <source>
        <dbReference type="EMBL" id="QQV76796.1"/>
    </source>
</evidence>
<gene>
    <name evidence="2" type="ORF">H5J25_15495</name>
</gene>
<evidence type="ECO:0000313" key="3">
    <source>
        <dbReference type="Proteomes" id="UP000595894"/>
    </source>
</evidence>
<dbReference type="KEGG" id="sari:H5J25_15495"/>
<proteinExistence type="predicted"/>
<accession>A0A974S3T2</accession>
<dbReference type="Pfam" id="PF13471">
    <property type="entry name" value="Transglut_core3"/>
    <property type="match status" value="1"/>
</dbReference>
<dbReference type="EMBL" id="CP061035">
    <property type="protein sequence ID" value="QQV76796.1"/>
    <property type="molecule type" value="Genomic_DNA"/>
</dbReference>
<dbReference type="AlphaFoldDB" id="A0A974S3T2"/>